<evidence type="ECO:0000256" key="9">
    <source>
        <dbReference type="ARBA" id="ARBA00022919"/>
    </source>
</evidence>
<evidence type="ECO:0000256" key="7">
    <source>
        <dbReference type="ARBA" id="ARBA00022777"/>
    </source>
</evidence>
<dbReference type="GO" id="GO:0060237">
    <property type="term" value="P:regulation of fungal-type cell wall organization"/>
    <property type="evidence" value="ECO:0007669"/>
    <property type="project" value="UniProtKB-ARBA"/>
</dbReference>
<dbReference type="CDD" id="cd11651">
    <property type="entry name" value="YPK1_N_like"/>
    <property type="match status" value="1"/>
</dbReference>
<keyword evidence="9" id="KW-0746">Sphingolipid metabolism</keyword>
<keyword evidence="17" id="KW-1185">Reference proteome</keyword>
<evidence type="ECO:0000256" key="10">
    <source>
        <dbReference type="ARBA" id="ARBA00047899"/>
    </source>
</evidence>
<dbReference type="GO" id="GO:0030447">
    <property type="term" value="P:filamentous growth"/>
    <property type="evidence" value="ECO:0007669"/>
    <property type="project" value="UniProtKB-ARBA"/>
</dbReference>
<dbReference type="InterPro" id="IPR000719">
    <property type="entry name" value="Prot_kinase_dom"/>
</dbReference>
<evidence type="ECO:0000256" key="12">
    <source>
        <dbReference type="PROSITE-ProRule" id="PRU10141"/>
    </source>
</evidence>
<dbReference type="Pfam" id="PF00069">
    <property type="entry name" value="Pkinase"/>
    <property type="match status" value="1"/>
</dbReference>
<evidence type="ECO:0000256" key="5">
    <source>
        <dbReference type="ARBA" id="ARBA00022679"/>
    </source>
</evidence>
<dbReference type="FunFam" id="1.10.510.10:FF:000008">
    <property type="entry name" value="Non-specific serine/threonine protein kinase"/>
    <property type="match status" value="1"/>
</dbReference>
<dbReference type="InterPro" id="IPR017441">
    <property type="entry name" value="Protein_kinase_ATP_BS"/>
</dbReference>
<keyword evidence="5" id="KW-0808">Transferase</keyword>
<evidence type="ECO:0000313" key="17">
    <source>
        <dbReference type="Proteomes" id="UP000788993"/>
    </source>
</evidence>
<dbReference type="InterPro" id="IPR000961">
    <property type="entry name" value="AGC-kinase_C"/>
</dbReference>
<evidence type="ECO:0000313" key="16">
    <source>
        <dbReference type="EMBL" id="KAH3659915.1"/>
    </source>
</evidence>
<dbReference type="GO" id="GO:0016020">
    <property type="term" value="C:membrane"/>
    <property type="evidence" value="ECO:0007669"/>
    <property type="project" value="GOC"/>
</dbReference>
<evidence type="ECO:0000256" key="3">
    <source>
        <dbReference type="ARBA" id="ARBA00022527"/>
    </source>
</evidence>
<name>A0A9P8SZJ7_9ASCO</name>
<keyword evidence="7" id="KW-0418">Kinase</keyword>
<keyword evidence="8 12" id="KW-0067">ATP-binding</keyword>
<dbReference type="InterPro" id="IPR008271">
    <property type="entry name" value="Ser/Thr_kinase_AS"/>
</dbReference>
<accession>A0A9P8SZJ7</accession>
<gene>
    <name evidence="16" type="ORF">OGATHE_005960</name>
</gene>
<dbReference type="InterPro" id="IPR017892">
    <property type="entry name" value="Pkinase_C"/>
</dbReference>
<reference evidence="16" key="1">
    <citation type="journal article" date="2021" name="Open Biol.">
        <title>Shared evolutionary footprints suggest mitochondrial oxidative damage underlies multiple complex I losses in fungi.</title>
        <authorList>
            <person name="Schikora-Tamarit M.A."/>
            <person name="Marcet-Houben M."/>
            <person name="Nosek J."/>
            <person name="Gabaldon T."/>
        </authorList>
    </citation>
    <scope>NUCLEOTIDE SEQUENCE</scope>
    <source>
        <strain evidence="16">NCAIM Y.01608</strain>
    </source>
</reference>
<keyword evidence="6 12" id="KW-0547">Nucleotide-binding</keyword>
<dbReference type="PROSITE" id="PS50011">
    <property type="entry name" value="PROTEIN_KINASE_DOM"/>
    <property type="match status" value="1"/>
</dbReference>
<evidence type="ECO:0000259" key="15">
    <source>
        <dbReference type="PROSITE" id="PS51285"/>
    </source>
</evidence>
<dbReference type="GO" id="GO:0005524">
    <property type="term" value="F:ATP binding"/>
    <property type="evidence" value="ECO:0007669"/>
    <property type="project" value="UniProtKB-UniRule"/>
</dbReference>
<dbReference type="GO" id="GO:0006665">
    <property type="term" value="P:sphingolipid metabolic process"/>
    <property type="evidence" value="ECO:0007669"/>
    <property type="project" value="UniProtKB-KW"/>
</dbReference>
<dbReference type="Gene3D" id="1.10.510.10">
    <property type="entry name" value="Transferase(Phosphotransferase) domain 1"/>
    <property type="match status" value="1"/>
</dbReference>
<keyword evidence="3" id="KW-0723">Serine/threonine-protein kinase</keyword>
<dbReference type="PROSITE" id="PS51285">
    <property type="entry name" value="AGC_KINASE_CTER"/>
    <property type="match status" value="1"/>
</dbReference>
<evidence type="ECO:0000256" key="11">
    <source>
        <dbReference type="ARBA" id="ARBA00048679"/>
    </source>
</evidence>
<dbReference type="PANTHER" id="PTHR24351">
    <property type="entry name" value="RIBOSOMAL PROTEIN S6 KINASE"/>
    <property type="match status" value="1"/>
</dbReference>
<feature type="compositionally biased region" description="Polar residues" evidence="13">
    <location>
        <begin position="14"/>
        <end position="34"/>
    </location>
</feature>
<feature type="domain" description="Protein kinase" evidence="14">
    <location>
        <begin position="305"/>
        <end position="560"/>
    </location>
</feature>
<dbReference type="SUPFAM" id="SSF56112">
    <property type="entry name" value="Protein kinase-like (PK-like)"/>
    <property type="match status" value="1"/>
</dbReference>
<feature type="region of interest" description="Disordered" evidence="13">
    <location>
        <begin position="1"/>
        <end position="42"/>
    </location>
</feature>
<dbReference type="InterPro" id="IPR035892">
    <property type="entry name" value="C2_domain_sf"/>
</dbReference>
<evidence type="ECO:0000259" key="14">
    <source>
        <dbReference type="PROSITE" id="PS50011"/>
    </source>
</evidence>
<dbReference type="PROSITE" id="PS00107">
    <property type="entry name" value="PROTEIN_KINASE_ATP"/>
    <property type="match status" value="1"/>
</dbReference>
<dbReference type="InterPro" id="IPR011009">
    <property type="entry name" value="Kinase-like_dom_sf"/>
</dbReference>
<dbReference type="EC" id="2.7.11.1" evidence="2"/>
<protein>
    <recommendedName>
        <fullName evidence="2">non-specific serine/threonine protein kinase</fullName>
        <ecNumber evidence="2">2.7.11.1</ecNumber>
    </recommendedName>
</protein>
<dbReference type="Proteomes" id="UP000788993">
    <property type="component" value="Unassembled WGS sequence"/>
</dbReference>
<dbReference type="EMBL" id="JAEUBD010001504">
    <property type="protein sequence ID" value="KAH3659915.1"/>
    <property type="molecule type" value="Genomic_DNA"/>
</dbReference>
<comment type="similarity">
    <text evidence="1">Belongs to the protein kinase superfamily. AGC Ser/Thr protein kinase family. RAC subfamily.</text>
</comment>
<evidence type="ECO:0000256" key="13">
    <source>
        <dbReference type="SAM" id="MobiDB-lite"/>
    </source>
</evidence>
<proteinExistence type="inferred from homology"/>
<dbReference type="Pfam" id="PF00433">
    <property type="entry name" value="Pkinase_C"/>
    <property type="match status" value="1"/>
</dbReference>
<organism evidence="16 17">
    <name type="scientific">Ogataea polymorpha</name>
    <dbReference type="NCBI Taxonomy" id="460523"/>
    <lineage>
        <taxon>Eukaryota</taxon>
        <taxon>Fungi</taxon>
        <taxon>Dikarya</taxon>
        <taxon>Ascomycota</taxon>
        <taxon>Saccharomycotina</taxon>
        <taxon>Pichiomycetes</taxon>
        <taxon>Pichiales</taxon>
        <taxon>Pichiaceae</taxon>
        <taxon>Ogataea</taxon>
    </lineage>
</organism>
<comment type="caution">
    <text evidence="16">The sequence shown here is derived from an EMBL/GenBank/DDBJ whole genome shotgun (WGS) entry which is preliminary data.</text>
</comment>
<dbReference type="GO" id="GO:0004674">
    <property type="term" value="F:protein serine/threonine kinase activity"/>
    <property type="evidence" value="ECO:0007669"/>
    <property type="project" value="UniProtKB-KW"/>
</dbReference>
<evidence type="ECO:0000256" key="6">
    <source>
        <dbReference type="ARBA" id="ARBA00022741"/>
    </source>
</evidence>
<evidence type="ECO:0000256" key="8">
    <source>
        <dbReference type="ARBA" id="ARBA00022840"/>
    </source>
</evidence>
<feature type="binding site" evidence="12">
    <location>
        <position position="338"/>
    </location>
    <ligand>
        <name>ATP</name>
        <dbReference type="ChEBI" id="CHEBI:30616"/>
    </ligand>
</feature>
<comment type="catalytic activity">
    <reaction evidence="11">
        <text>L-seryl-[protein] + ATP = O-phospho-L-seryl-[protein] + ADP + H(+)</text>
        <dbReference type="Rhea" id="RHEA:17989"/>
        <dbReference type="Rhea" id="RHEA-COMP:9863"/>
        <dbReference type="Rhea" id="RHEA-COMP:11604"/>
        <dbReference type="ChEBI" id="CHEBI:15378"/>
        <dbReference type="ChEBI" id="CHEBI:29999"/>
        <dbReference type="ChEBI" id="CHEBI:30616"/>
        <dbReference type="ChEBI" id="CHEBI:83421"/>
        <dbReference type="ChEBI" id="CHEBI:456216"/>
        <dbReference type="EC" id="2.7.11.1"/>
    </reaction>
</comment>
<evidence type="ECO:0000256" key="4">
    <source>
        <dbReference type="ARBA" id="ARBA00022553"/>
    </source>
</evidence>
<dbReference type="FunFam" id="3.30.200.20:FF:000048">
    <property type="entry name" value="Non-specific serine/threonine protein kinase"/>
    <property type="match status" value="1"/>
</dbReference>
<dbReference type="Gene3D" id="3.30.200.20">
    <property type="entry name" value="Phosphorylase Kinase, domain 1"/>
    <property type="match status" value="1"/>
</dbReference>
<keyword evidence="9" id="KW-0443">Lipid metabolism</keyword>
<dbReference type="GO" id="GO:0070941">
    <property type="term" value="P:eisosome assembly"/>
    <property type="evidence" value="ECO:0007669"/>
    <property type="project" value="UniProtKB-ARBA"/>
</dbReference>
<sequence>MSNWKKLFNKSHKTQQASSGSSLKTTPSTDTGASHTEDEFRDSRKTLINDVASGVGNLNLDPETPQVITKDLGSTDPVLEKDVTEPVKLRPGLLTVKIYSCKDLQIPIPLRITKPILTRLANMGTNLNEDELIRRIEALSETMDEIKNSNISYYLPSTLSINSGDTTKNMVTNYSLVYAVVEIENSSERINSIGNTISNTKFNSVTTFDVTSPNTAILSVQLYVRVPGSLLESERQEDCLLGSFQYPINSSALQQEASQIRILNHDWKNLRNPYTDQDLPGAVSITLDFKPLSMSSKKSLSIDDFDLLKVIGKGSFGKVMQVRKKDTGKIYALKSIRKSHIVNKMEVTHTLAEKFVLSRVTSPFIVPLKFAFQSAEKLYLVLSFINGGELFYHLQKARRFPLIRAKFYICELLSAVENLHSMNIIYRDLKPENILLDYQGHIALCDFGLCKINMQLDQKTNTFCGTPEYLAPELLMGKGYTRVVDFWTLGVLLYEMLTSLPPFYDEDVNTMYRKILNDPLVFPAEFDPDTKDLITRLLNRDPKKRLGYHGVEEIKSHQFFKDIDWYKLSHKGYIPPFKPQVQDSADVSNISSEFTDERPMDSVVDDFLSESVQKQFGGWTYVGSSFNPENYASGVGEQVENRTGEFLSFRKTAHWGQRKPSLVHFVITVNNVLCERCKDVSWRQGIHSDAVFGPFSGERLDHVNHTGFGHVVGDLRLWVVDDFSGHGSDHHDGASLDVVIDKWFGECLCNVQGAQKVDLEKLFGVLGGVVLGWEILAITSSVDEMQRVLSKVGVYLSKDLVHVLSVANVANVRVHLWHEILLDLEFLNTEFEELCLSFLCSFQVHIEQGNFGAVCKKALEDGIGQSTGSTGDDCEFVV</sequence>
<keyword evidence="4" id="KW-0597">Phosphoprotein</keyword>
<reference evidence="16" key="2">
    <citation type="submission" date="2021-01" db="EMBL/GenBank/DDBJ databases">
        <authorList>
            <person name="Schikora-Tamarit M.A."/>
        </authorList>
    </citation>
    <scope>NUCLEOTIDE SEQUENCE</scope>
    <source>
        <strain evidence="16">NCAIM Y.01608</strain>
    </source>
</reference>
<evidence type="ECO:0000256" key="2">
    <source>
        <dbReference type="ARBA" id="ARBA00012513"/>
    </source>
</evidence>
<feature type="domain" description="AGC-kinase C-terminal" evidence="15">
    <location>
        <begin position="561"/>
        <end position="631"/>
    </location>
</feature>
<dbReference type="PROSITE" id="PS00108">
    <property type="entry name" value="PROTEIN_KINASE_ST"/>
    <property type="match status" value="1"/>
</dbReference>
<dbReference type="SMART" id="SM00133">
    <property type="entry name" value="S_TK_X"/>
    <property type="match status" value="1"/>
</dbReference>
<evidence type="ECO:0000256" key="1">
    <source>
        <dbReference type="ARBA" id="ARBA00006935"/>
    </source>
</evidence>
<dbReference type="AlphaFoldDB" id="A0A9P8SZJ7"/>
<dbReference type="SMART" id="SM00220">
    <property type="entry name" value="S_TKc"/>
    <property type="match status" value="1"/>
</dbReference>
<comment type="catalytic activity">
    <reaction evidence="10">
        <text>L-threonyl-[protein] + ATP = O-phospho-L-threonyl-[protein] + ADP + H(+)</text>
        <dbReference type="Rhea" id="RHEA:46608"/>
        <dbReference type="Rhea" id="RHEA-COMP:11060"/>
        <dbReference type="Rhea" id="RHEA-COMP:11605"/>
        <dbReference type="ChEBI" id="CHEBI:15378"/>
        <dbReference type="ChEBI" id="CHEBI:30013"/>
        <dbReference type="ChEBI" id="CHEBI:30616"/>
        <dbReference type="ChEBI" id="CHEBI:61977"/>
        <dbReference type="ChEBI" id="CHEBI:456216"/>
        <dbReference type="EC" id="2.7.11.1"/>
    </reaction>
</comment>
<dbReference type="Gene3D" id="2.60.40.150">
    <property type="entry name" value="C2 domain"/>
    <property type="match status" value="1"/>
</dbReference>